<dbReference type="GO" id="GO:0005737">
    <property type="term" value="C:cytoplasm"/>
    <property type="evidence" value="ECO:0007669"/>
    <property type="project" value="UniProtKB-SubCell"/>
</dbReference>
<comment type="subcellular location">
    <subcellularLocation>
        <location evidence="5">Cytoplasm</location>
    </subcellularLocation>
</comment>
<dbReference type="InterPro" id="IPR010079">
    <property type="entry name" value="Xanthine_PRibTrfase"/>
</dbReference>
<dbReference type="EMBL" id="JABBCP010000001">
    <property type="protein sequence ID" value="NMF54839.1"/>
    <property type="molecule type" value="Genomic_DNA"/>
</dbReference>
<evidence type="ECO:0000256" key="6">
    <source>
        <dbReference type="NCBIfam" id="TIGR01744"/>
    </source>
</evidence>
<evidence type="ECO:0000313" key="9">
    <source>
        <dbReference type="Proteomes" id="UP000546970"/>
    </source>
</evidence>
<keyword evidence="1 5" id="KW-0963">Cytoplasm</keyword>
<dbReference type="UniPathway" id="UPA00602">
    <property type="reaction ID" value="UER00658"/>
</dbReference>
<comment type="catalytic activity">
    <reaction evidence="5">
        <text>XMP + diphosphate = xanthine + 5-phospho-alpha-D-ribose 1-diphosphate</text>
        <dbReference type="Rhea" id="RHEA:10800"/>
        <dbReference type="ChEBI" id="CHEBI:17712"/>
        <dbReference type="ChEBI" id="CHEBI:33019"/>
        <dbReference type="ChEBI" id="CHEBI:57464"/>
        <dbReference type="ChEBI" id="CHEBI:58017"/>
        <dbReference type="EC" id="2.4.2.22"/>
    </reaction>
</comment>
<name>A0A7X9UAC3_9ACTN</name>
<gene>
    <name evidence="5" type="primary">xpt</name>
    <name evidence="8" type="ORF">HF320_00600</name>
</gene>
<evidence type="ECO:0000256" key="4">
    <source>
        <dbReference type="ARBA" id="ARBA00022726"/>
    </source>
</evidence>
<evidence type="ECO:0000259" key="7">
    <source>
        <dbReference type="Pfam" id="PF00156"/>
    </source>
</evidence>
<keyword evidence="2 5" id="KW-0328">Glycosyltransferase</keyword>
<dbReference type="EC" id="2.4.2.22" evidence="5 6"/>
<organism evidence="8 9">
    <name type="scientific">Collinsella acetigenes</name>
    <dbReference type="NCBI Taxonomy" id="2713419"/>
    <lineage>
        <taxon>Bacteria</taxon>
        <taxon>Bacillati</taxon>
        <taxon>Actinomycetota</taxon>
        <taxon>Coriobacteriia</taxon>
        <taxon>Coriobacteriales</taxon>
        <taxon>Coriobacteriaceae</taxon>
        <taxon>Collinsella</taxon>
    </lineage>
</organism>
<dbReference type="SUPFAM" id="SSF53271">
    <property type="entry name" value="PRTase-like"/>
    <property type="match status" value="1"/>
</dbReference>
<comment type="function">
    <text evidence="5">Converts the preformed base xanthine, a product of nucleic acid breakdown, to xanthosine 5'-monophosphate (XMP), so it can be reused for RNA or DNA synthesis.</text>
</comment>
<reference evidence="8 9" key="1">
    <citation type="submission" date="2020-04" db="EMBL/GenBank/DDBJ databases">
        <title>Collinsella sp. KGMB02528 nov., an anaerobic actinobacterium isolated from human feces.</title>
        <authorList>
            <person name="Han K.-I."/>
            <person name="Eom M.K."/>
            <person name="Kim J.-S."/>
            <person name="Lee K.C."/>
            <person name="Suh M.K."/>
            <person name="Park S.-H."/>
            <person name="Lee J.H."/>
            <person name="Kang S.W."/>
            <person name="Park J.-E."/>
            <person name="Oh B.S."/>
            <person name="Yu S.Y."/>
            <person name="Choi S.-H."/>
            <person name="Lee D.H."/>
            <person name="Yoon H."/>
            <person name="Kim B.-Y."/>
            <person name="Lee J.H."/>
            <person name="Lee J.-S."/>
        </authorList>
    </citation>
    <scope>NUCLEOTIDE SEQUENCE [LARGE SCALE GENOMIC DNA]</scope>
    <source>
        <strain evidence="8 9">KGMB02528</strain>
    </source>
</reference>
<dbReference type="Gene3D" id="3.40.50.2020">
    <property type="match status" value="1"/>
</dbReference>
<sequence>MKELEDRIRKDGIVREGNVLKVDNFLNHQCDVSLYDQMGAEWARLFEGKRIDKILTIETSGIGIACVASQHFGSVPVVFARKTESTNLDGEQYRTEIRSFTKNRVYNVIVAKRFLNPGEHVIIIDDFLAMGCALNGLLEICDEAGVVVEGIGIAIEKGFQPGGKELRERGYQVESLAIVDSMDPETGDIVFA</sequence>
<comment type="similarity">
    <text evidence="5">Belongs to the purine/pyrimidine phosphoribosyltransferase family. Xpt subfamily.</text>
</comment>
<protein>
    <recommendedName>
        <fullName evidence="5 6">Xanthine phosphoribosyltransferase</fullName>
        <shortName evidence="5">XPRTase</shortName>
        <ecNumber evidence="5 6">2.4.2.22</ecNumber>
    </recommendedName>
</protein>
<feature type="binding site" evidence="5">
    <location>
        <position position="157"/>
    </location>
    <ligand>
        <name>xanthine</name>
        <dbReference type="ChEBI" id="CHEBI:17712"/>
    </ligand>
</feature>
<dbReference type="PANTHER" id="PTHR43864">
    <property type="entry name" value="HYPOXANTHINE/GUANINE PHOSPHORIBOSYLTRANSFERASE"/>
    <property type="match status" value="1"/>
</dbReference>
<comment type="pathway">
    <text evidence="5">Purine metabolism; XMP biosynthesis via salvage pathway; XMP from xanthine: step 1/1.</text>
</comment>
<dbReference type="InterPro" id="IPR050118">
    <property type="entry name" value="Pur/Pyrimidine_PRTase"/>
</dbReference>
<feature type="binding site" evidence="5">
    <location>
        <position position="20"/>
    </location>
    <ligand>
        <name>xanthine</name>
        <dbReference type="ChEBI" id="CHEBI:17712"/>
    </ligand>
</feature>
<dbReference type="HAMAP" id="MF_01184">
    <property type="entry name" value="XPRTase"/>
    <property type="match status" value="1"/>
</dbReference>
<dbReference type="GO" id="GO:0006166">
    <property type="term" value="P:purine ribonucleoside salvage"/>
    <property type="evidence" value="ECO:0007669"/>
    <property type="project" value="UniProtKB-KW"/>
</dbReference>
<evidence type="ECO:0000256" key="2">
    <source>
        <dbReference type="ARBA" id="ARBA00022676"/>
    </source>
</evidence>
<dbReference type="NCBIfam" id="TIGR01744">
    <property type="entry name" value="XPRTase"/>
    <property type="match status" value="1"/>
</dbReference>
<dbReference type="Pfam" id="PF00156">
    <property type="entry name" value="Pribosyltran"/>
    <property type="match status" value="1"/>
</dbReference>
<feature type="binding site" evidence="5">
    <location>
        <position position="27"/>
    </location>
    <ligand>
        <name>xanthine</name>
        <dbReference type="ChEBI" id="CHEBI:17712"/>
    </ligand>
</feature>
<dbReference type="Proteomes" id="UP000546970">
    <property type="component" value="Unassembled WGS sequence"/>
</dbReference>
<dbReference type="GO" id="GO:0032265">
    <property type="term" value="P:XMP salvage"/>
    <property type="evidence" value="ECO:0007669"/>
    <property type="project" value="UniProtKB-UniRule"/>
</dbReference>
<dbReference type="GO" id="GO:0000310">
    <property type="term" value="F:xanthine phosphoribosyltransferase activity"/>
    <property type="evidence" value="ECO:0007669"/>
    <property type="project" value="UniProtKB-UniRule"/>
</dbReference>
<keyword evidence="3 5" id="KW-0808">Transferase</keyword>
<proteinExistence type="inferred from homology"/>
<dbReference type="InterPro" id="IPR000836">
    <property type="entry name" value="PRTase_dom"/>
</dbReference>
<evidence type="ECO:0000256" key="5">
    <source>
        <dbReference type="HAMAP-Rule" id="MF_01184"/>
    </source>
</evidence>
<accession>A0A7X9UAC3</accession>
<evidence type="ECO:0000256" key="1">
    <source>
        <dbReference type="ARBA" id="ARBA00022490"/>
    </source>
</evidence>
<keyword evidence="4 5" id="KW-0660">Purine salvage</keyword>
<comment type="caution">
    <text evidence="8">The sequence shown here is derived from an EMBL/GenBank/DDBJ whole genome shotgun (WGS) entry which is preliminary data.</text>
</comment>
<dbReference type="CDD" id="cd06223">
    <property type="entry name" value="PRTases_typeI"/>
    <property type="match status" value="1"/>
</dbReference>
<evidence type="ECO:0000313" key="8">
    <source>
        <dbReference type="EMBL" id="NMF54839.1"/>
    </source>
</evidence>
<feature type="binding site" evidence="5">
    <location>
        <begin position="129"/>
        <end position="133"/>
    </location>
    <ligand>
        <name>5-phospho-alpha-D-ribose 1-diphosphate</name>
        <dbReference type="ChEBI" id="CHEBI:58017"/>
    </ligand>
</feature>
<comment type="subunit">
    <text evidence="5">Homodimer.</text>
</comment>
<evidence type="ECO:0000256" key="3">
    <source>
        <dbReference type="ARBA" id="ARBA00022679"/>
    </source>
</evidence>
<dbReference type="RefSeq" id="WP_169276623.1">
    <property type="nucleotide sequence ID" value="NZ_JABBCP010000001.1"/>
</dbReference>
<feature type="domain" description="Phosphoribosyltransferase" evidence="7">
    <location>
        <begin position="48"/>
        <end position="148"/>
    </location>
</feature>
<dbReference type="NCBIfam" id="NF006671">
    <property type="entry name" value="PRK09219.1"/>
    <property type="match status" value="1"/>
</dbReference>
<dbReference type="AlphaFoldDB" id="A0A7X9UAC3"/>
<dbReference type="GO" id="GO:0046110">
    <property type="term" value="P:xanthine metabolic process"/>
    <property type="evidence" value="ECO:0007669"/>
    <property type="project" value="UniProtKB-UniRule"/>
</dbReference>
<dbReference type="InterPro" id="IPR029057">
    <property type="entry name" value="PRTase-like"/>
</dbReference>
<keyword evidence="9" id="KW-1185">Reference proteome</keyword>
<dbReference type="PANTHER" id="PTHR43864:SF1">
    <property type="entry name" value="XANTHINE PHOSPHORIBOSYLTRANSFERASE"/>
    <property type="match status" value="1"/>
</dbReference>